<dbReference type="CDD" id="cd08878">
    <property type="entry name" value="RHO_alpha_C_DMO-like"/>
    <property type="match status" value="1"/>
</dbReference>
<keyword evidence="4" id="KW-0408">Iron</keyword>
<evidence type="ECO:0000256" key="1">
    <source>
        <dbReference type="ARBA" id="ARBA00022714"/>
    </source>
</evidence>
<dbReference type="Pfam" id="PF00355">
    <property type="entry name" value="Rieske"/>
    <property type="match status" value="1"/>
</dbReference>
<evidence type="ECO:0000256" key="5">
    <source>
        <dbReference type="ARBA" id="ARBA00023014"/>
    </source>
</evidence>
<dbReference type="PANTHER" id="PTHR21266">
    <property type="entry name" value="IRON-SULFUR DOMAIN CONTAINING PROTEIN"/>
    <property type="match status" value="1"/>
</dbReference>
<proteinExistence type="predicted"/>
<dbReference type="InterPro" id="IPR017941">
    <property type="entry name" value="Rieske_2Fe-2S"/>
</dbReference>
<evidence type="ECO:0000259" key="6">
    <source>
        <dbReference type="PROSITE" id="PS51296"/>
    </source>
</evidence>
<dbReference type="Gene3D" id="3.90.380.10">
    <property type="entry name" value="Naphthalene 1,2-dioxygenase Alpha Subunit, Chain A, domain 1"/>
    <property type="match status" value="1"/>
</dbReference>
<evidence type="ECO:0000256" key="3">
    <source>
        <dbReference type="ARBA" id="ARBA00023002"/>
    </source>
</evidence>
<keyword evidence="5" id="KW-0411">Iron-sulfur</keyword>
<evidence type="ECO:0000256" key="4">
    <source>
        <dbReference type="ARBA" id="ARBA00023004"/>
    </source>
</evidence>
<dbReference type="GO" id="GO:0046872">
    <property type="term" value="F:metal ion binding"/>
    <property type="evidence" value="ECO:0007669"/>
    <property type="project" value="UniProtKB-KW"/>
</dbReference>
<name>A0AAJ5X2I3_9SPHN</name>
<sequence length="366" mass="40794">MRETVGLYLKNCWYVAAFTDEVSRTPLARKLLDIPMVFYRKEDGSPVALVDRCPHRFAPLSIGRLVGDEIECGYHGLRFDCSGKCVSNPHNEGKALGAADVGSFALFERYGFVWIWPGEAALADSSLIPHFPYLEDDSLWRVQRGHLEVKGNYQLVSDNLLDLTHAPYLHPGFKMPGVTPEQQLAATTTSVEKTERSVHYYRHRHGLPPNQATIDLFGFPAEPAISRTHMHWYPPATIDFDNGTYFDGQTEMDGFCFPQAHCMTPETEITSHYFFAAARNLKLDDPQIDEAIATILNTAFRTQDEPMIEAVQQRMGNTGDIEALGPVMLKTDAAPVMARRLLKQMIADEQAAGLSAETGQATIAAE</sequence>
<dbReference type="Proteomes" id="UP001218362">
    <property type="component" value="Chromosome"/>
</dbReference>
<dbReference type="Gene3D" id="2.102.10.10">
    <property type="entry name" value="Rieske [2Fe-2S] iron-sulphur domain"/>
    <property type="match status" value="1"/>
</dbReference>
<gene>
    <name evidence="7" type="ORF">P0Y56_15905</name>
</gene>
<dbReference type="KEGG" id="acob:P0Y56_15905"/>
<dbReference type="SUPFAM" id="SSF55961">
    <property type="entry name" value="Bet v1-like"/>
    <property type="match status" value="1"/>
</dbReference>
<dbReference type="GO" id="GO:0051213">
    <property type="term" value="F:dioxygenase activity"/>
    <property type="evidence" value="ECO:0007669"/>
    <property type="project" value="UniProtKB-KW"/>
</dbReference>
<dbReference type="Pfam" id="PF19112">
    <property type="entry name" value="VanA_C"/>
    <property type="match status" value="1"/>
</dbReference>
<keyword evidence="1" id="KW-0001">2Fe-2S</keyword>
<dbReference type="PROSITE" id="PS51296">
    <property type="entry name" value="RIESKE"/>
    <property type="match status" value="1"/>
</dbReference>
<dbReference type="PANTHER" id="PTHR21266:SF60">
    <property type="entry name" value="3-KETOSTEROID-9-ALPHA-MONOOXYGENASE, OXYGENASE COMPONENT"/>
    <property type="match status" value="1"/>
</dbReference>
<evidence type="ECO:0000256" key="2">
    <source>
        <dbReference type="ARBA" id="ARBA00022723"/>
    </source>
</evidence>
<evidence type="ECO:0000313" key="8">
    <source>
        <dbReference type="Proteomes" id="UP001218362"/>
    </source>
</evidence>
<dbReference type="AlphaFoldDB" id="A0AAJ5X2I3"/>
<accession>A0AAJ5X2I3</accession>
<evidence type="ECO:0000313" key="7">
    <source>
        <dbReference type="EMBL" id="WEK46470.1"/>
    </source>
</evidence>
<protein>
    <submittedName>
        <fullName evidence="7">Aromatic ring-hydroxylating dioxygenase subunit alpha</fullName>
    </submittedName>
</protein>
<dbReference type="InterPro" id="IPR044043">
    <property type="entry name" value="VanA_C_cat"/>
</dbReference>
<keyword evidence="3" id="KW-0560">Oxidoreductase</keyword>
<reference evidence="7" key="1">
    <citation type="submission" date="2023-03" db="EMBL/GenBank/DDBJ databases">
        <title>Andean soil-derived lignocellulolytic bacterial consortium as a source of novel taxa and putative plastic-active enzymes.</title>
        <authorList>
            <person name="Diaz-Garcia L."/>
            <person name="Chuvochina M."/>
            <person name="Feuerriegel G."/>
            <person name="Bunk B."/>
            <person name="Sproer C."/>
            <person name="Streit W.R."/>
            <person name="Rodriguez L.M."/>
            <person name="Overmann J."/>
            <person name="Jimenez D.J."/>
        </authorList>
    </citation>
    <scope>NUCLEOTIDE SEQUENCE</scope>
    <source>
        <strain evidence="7">MAG 26</strain>
    </source>
</reference>
<dbReference type="SUPFAM" id="SSF50022">
    <property type="entry name" value="ISP domain"/>
    <property type="match status" value="1"/>
</dbReference>
<keyword evidence="2" id="KW-0479">Metal-binding</keyword>
<organism evidence="7 8">
    <name type="scientific">Candidatus Andeanibacterium colombiense</name>
    <dbReference type="NCBI Taxonomy" id="3121345"/>
    <lineage>
        <taxon>Bacteria</taxon>
        <taxon>Pseudomonadati</taxon>
        <taxon>Pseudomonadota</taxon>
        <taxon>Alphaproteobacteria</taxon>
        <taxon>Sphingomonadales</taxon>
        <taxon>Sphingomonadaceae</taxon>
        <taxon>Candidatus Andeanibacterium</taxon>
    </lineage>
</organism>
<dbReference type="InterPro" id="IPR036922">
    <property type="entry name" value="Rieske_2Fe-2S_sf"/>
</dbReference>
<dbReference type="InterPro" id="IPR050584">
    <property type="entry name" value="Cholesterol_7-desaturase"/>
</dbReference>
<keyword evidence="7" id="KW-0223">Dioxygenase</keyword>
<dbReference type="GO" id="GO:0051537">
    <property type="term" value="F:2 iron, 2 sulfur cluster binding"/>
    <property type="evidence" value="ECO:0007669"/>
    <property type="project" value="UniProtKB-KW"/>
</dbReference>
<feature type="domain" description="Rieske" evidence="6">
    <location>
        <begin position="13"/>
        <end position="115"/>
    </location>
</feature>
<dbReference type="EMBL" id="CP119316">
    <property type="protein sequence ID" value="WEK46470.1"/>
    <property type="molecule type" value="Genomic_DNA"/>
</dbReference>